<dbReference type="GO" id="GO:0003676">
    <property type="term" value="F:nucleic acid binding"/>
    <property type="evidence" value="ECO:0007669"/>
    <property type="project" value="InterPro"/>
</dbReference>
<gene>
    <name evidence="2" type="primary">Aste57867_25453</name>
    <name evidence="1" type="ORF">As57867_025374</name>
    <name evidence="2" type="ORF">ASTE57867_25453</name>
</gene>
<accession>A0A485LTU3</accession>
<dbReference type="AlphaFoldDB" id="A0A485LTU3"/>
<reference evidence="1" key="2">
    <citation type="submission" date="2019-06" db="EMBL/GenBank/DDBJ databases">
        <title>Genomics analysis of Aphanomyces spp. identifies a new class of oomycete effector associated with host adaptation.</title>
        <authorList>
            <person name="Gaulin E."/>
        </authorList>
    </citation>
    <scope>NUCLEOTIDE SEQUENCE</scope>
    <source>
        <strain evidence="1">CBS 578.67</strain>
    </source>
</reference>
<proteinExistence type="predicted"/>
<dbReference type="EMBL" id="VJMH01007536">
    <property type="protein sequence ID" value="KAF0682440.1"/>
    <property type="molecule type" value="Genomic_DNA"/>
</dbReference>
<dbReference type="OrthoDB" id="77096at2759"/>
<organism evidence="2 3">
    <name type="scientific">Aphanomyces stellatus</name>
    <dbReference type="NCBI Taxonomy" id="120398"/>
    <lineage>
        <taxon>Eukaryota</taxon>
        <taxon>Sar</taxon>
        <taxon>Stramenopiles</taxon>
        <taxon>Oomycota</taxon>
        <taxon>Saprolegniomycetes</taxon>
        <taxon>Saprolegniales</taxon>
        <taxon>Verrucalvaceae</taxon>
        <taxon>Aphanomyces</taxon>
    </lineage>
</organism>
<dbReference type="PANTHER" id="PTHR47169:SF2">
    <property type="entry name" value="OS01G0541250 PROTEIN"/>
    <property type="match status" value="1"/>
</dbReference>
<keyword evidence="3" id="KW-1185">Reference proteome</keyword>
<dbReference type="EMBL" id="CAADRA010007562">
    <property type="protein sequence ID" value="VFU02076.1"/>
    <property type="molecule type" value="Genomic_DNA"/>
</dbReference>
<name>A0A485LTU3_9STRA</name>
<dbReference type="Gene3D" id="3.30.420.10">
    <property type="entry name" value="Ribonuclease H-like superfamily/Ribonuclease H"/>
    <property type="match status" value="1"/>
</dbReference>
<evidence type="ECO:0000313" key="3">
    <source>
        <dbReference type="Proteomes" id="UP000332933"/>
    </source>
</evidence>
<evidence type="ECO:0000313" key="2">
    <source>
        <dbReference type="EMBL" id="VFU02076.1"/>
    </source>
</evidence>
<protein>
    <submittedName>
        <fullName evidence="2">Aste57867_25453 protein</fullName>
    </submittedName>
</protein>
<dbReference type="InterPro" id="IPR036397">
    <property type="entry name" value="RNaseH_sf"/>
</dbReference>
<sequence>MENRRRELTSEVKVAIIQHIQPFLCKGKPQRGAFTKVAAHFNLARQTVAYVWRKFCVDGSTKSTKTGRVGPRPRYTAAQVQELVRNVPQDMRSTMRDVAAATGLTIGTLSRHLKQGTFQRRSSRIKPLLSDANKAQRRDFCRSLTLTDSAGEAGTGGAGLPESPEIDPQWDVVHLDEKWFNADKDRRKTYLVPGETPRHRSWKSKRYIPKVMFLAAVARPRYDVARGAFFDGKVGMWPFVRLAPGVRNSRNRRAGTMVTKLVNVDAAVYRDFVINKVVPAIKASFPSACKRVVLQHDNATPHGSVTGRDLEAVCPSRFWIQQIETNSENRSKPITLQIDILIGHRERAHTVNVTPAILKVHESQEVLFVLAVEAISIDVEAHSVVGPDTHAAVLHITIRKAPPGLGVTSLYIQSIPNPIFRHNDANVPV</sequence>
<dbReference type="Proteomes" id="UP000332933">
    <property type="component" value="Unassembled WGS sequence"/>
</dbReference>
<reference evidence="2 3" key="1">
    <citation type="submission" date="2019-03" db="EMBL/GenBank/DDBJ databases">
        <authorList>
            <person name="Gaulin E."/>
            <person name="Dumas B."/>
        </authorList>
    </citation>
    <scope>NUCLEOTIDE SEQUENCE [LARGE SCALE GENOMIC DNA]</scope>
    <source>
        <strain evidence="2">CBS 568.67</strain>
    </source>
</reference>
<evidence type="ECO:0000313" key="1">
    <source>
        <dbReference type="EMBL" id="KAF0682440.1"/>
    </source>
</evidence>
<dbReference type="PANTHER" id="PTHR47169">
    <property type="entry name" value="OS01G0541250 PROTEIN"/>
    <property type="match status" value="1"/>
</dbReference>